<dbReference type="EnsemblFungi" id="FOXG_15869T0">
    <property type="protein sequence ID" value="FOXG_15869P0"/>
    <property type="gene ID" value="FOXG_15869"/>
</dbReference>
<dbReference type="Proteomes" id="UP000002489">
    <property type="component" value="Unassembled WGS sequence"/>
</dbReference>
<reference evidence="1" key="2">
    <citation type="submission" date="2025-08" db="UniProtKB">
        <authorList>
            <consortium name="EnsemblFungi"/>
        </authorList>
    </citation>
    <scope>IDENTIFICATION</scope>
    <source>
        <strain evidence="1">4287 / CBS 123668 / FGSC 9935 / NRRL 34936</strain>
    </source>
</reference>
<dbReference type="AlphaFoldDB" id="A0A0D2YHS3"/>
<protein>
    <submittedName>
        <fullName evidence="1">Uncharacterized protein</fullName>
    </submittedName>
</protein>
<organism evidence="1 2">
    <name type="scientific">Fusarium oxysporum (strain Fo5176)</name>
    <name type="common">Fusarium vascular wilt</name>
    <dbReference type="NCBI Taxonomy" id="660025"/>
    <lineage>
        <taxon>Eukaryota</taxon>
        <taxon>Fungi</taxon>
        <taxon>Dikarya</taxon>
        <taxon>Ascomycota</taxon>
        <taxon>Pezizomycotina</taxon>
        <taxon>Sordariomycetes</taxon>
        <taxon>Hypocreomycetidae</taxon>
        <taxon>Hypocreales</taxon>
        <taxon>Nectriaceae</taxon>
        <taxon>Fusarium</taxon>
        <taxon>Fusarium oxysporum species complex</taxon>
    </lineage>
</organism>
<sequence length="31" mass="3485">MPQSLLNRGIFYLQQIQTVDALPVPSSNLLQ</sequence>
<proteinExistence type="predicted"/>
<accession>A0A0D2YHS3</accession>
<evidence type="ECO:0000313" key="1">
    <source>
        <dbReference type="EnsemblFungi" id="FOXG_15869P0"/>
    </source>
</evidence>
<name>A0A0D2YHS3_FUSOF</name>
<reference evidence="2" key="1">
    <citation type="journal article" date="2012" name="Mol. Plant Microbe Interact.">
        <title>A highly conserved effector in Fusarium oxysporum is required for full virulence on Arabidopsis.</title>
        <authorList>
            <person name="Thatcher L.F."/>
            <person name="Gardiner D.M."/>
            <person name="Kazan K."/>
            <person name="Manners J."/>
        </authorList>
    </citation>
    <scope>NUCLEOTIDE SEQUENCE [LARGE SCALE GENOMIC DNA]</scope>
    <source>
        <strain evidence="2">Fo5176</strain>
    </source>
</reference>
<evidence type="ECO:0000313" key="2">
    <source>
        <dbReference type="Proteomes" id="UP000002489"/>
    </source>
</evidence>